<organism evidence="2 3">
    <name type="scientific">Lachancea quebecensis</name>
    <dbReference type="NCBI Taxonomy" id="1654605"/>
    <lineage>
        <taxon>Eukaryota</taxon>
        <taxon>Fungi</taxon>
        <taxon>Dikarya</taxon>
        <taxon>Ascomycota</taxon>
        <taxon>Saccharomycotina</taxon>
        <taxon>Saccharomycetes</taxon>
        <taxon>Saccharomycetales</taxon>
        <taxon>Saccharomycetaceae</taxon>
        <taxon>Lachancea</taxon>
    </lineage>
</organism>
<keyword evidence="1" id="KW-0472">Membrane</keyword>
<reference evidence="3" key="1">
    <citation type="submission" date="2015-10" db="EMBL/GenBank/DDBJ databases">
        <authorList>
            <person name="Devillers H."/>
        </authorList>
    </citation>
    <scope>NUCLEOTIDE SEQUENCE [LARGE SCALE GENOMIC DNA]</scope>
</reference>
<protein>
    <submittedName>
        <fullName evidence="2">LAQU0S27e00760g1_1</fullName>
    </submittedName>
</protein>
<feature type="transmembrane region" description="Helical" evidence="1">
    <location>
        <begin position="70"/>
        <end position="91"/>
    </location>
</feature>
<dbReference type="OrthoDB" id="4036517at2759"/>
<keyword evidence="3" id="KW-1185">Reference proteome</keyword>
<dbReference type="Proteomes" id="UP000236544">
    <property type="component" value="Unassembled WGS sequence"/>
</dbReference>
<proteinExistence type="predicted"/>
<evidence type="ECO:0000313" key="3">
    <source>
        <dbReference type="Proteomes" id="UP000236544"/>
    </source>
</evidence>
<evidence type="ECO:0000313" key="2">
    <source>
        <dbReference type="EMBL" id="CUS25128.1"/>
    </source>
</evidence>
<accession>A0A0P1KY43</accession>
<name>A0A0P1KY43_9SACH</name>
<keyword evidence="1" id="KW-0812">Transmembrane</keyword>
<dbReference type="Pfam" id="PF00674">
    <property type="entry name" value="DUP"/>
    <property type="match status" value="1"/>
</dbReference>
<feature type="transmembrane region" description="Helical" evidence="1">
    <location>
        <begin position="41"/>
        <end position="58"/>
    </location>
</feature>
<dbReference type="EMBL" id="LN890546">
    <property type="protein sequence ID" value="CUS25128.1"/>
    <property type="molecule type" value="Genomic_DNA"/>
</dbReference>
<sequence>MEGGGVGDYLLSTVEKGDQSLELPRDLFPSKLLYYVIRNRSALIGLGLVLALFAFAFIGSRKIIDRGDRVMARLVIIVVGFFSVLLTFLSIQVGVASVIREPENQFRFMEEIATIKPGLEMGKWDVVAARMNPFLHRSSSLATPYYFYDGESCHSCFRKDFLYPYLRRNNTNSTYAASLDEFSTFIGHVLESYQERLNEGLLRILDSELSADGQNINL</sequence>
<dbReference type="AlphaFoldDB" id="A0A0P1KY43"/>
<keyword evidence="1" id="KW-1133">Transmembrane helix</keyword>
<evidence type="ECO:0000256" key="1">
    <source>
        <dbReference type="SAM" id="Phobius"/>
    </source>
</evidence>
<gene>
    <name evidence="2" type="ORF">LAQU0_S27e00760g</name>
</gene>
<dbReference type="InterPro" id="IPR001142">
    <property type="entry name" value="DUP/COS"/>
</dbReference>